<feature type="chain" id="PRO_5047068200" description="Transmembrane protein" evidence="1">
    <location>
        <begin position="22"/>
        <end position="318"/>
    </location>
</feature>
<comment type="caution">
    <text evidence="2">The sequence shown here is derived from an EMBL/GenBank/DDBJ whole genome shotgun (WGS) entry which is preliminary data.</text>
</comment>
<gene>
    <name evidence="2" type="ORF">ACFPN5_18690</name>
</gene>
<evidence type="ECO:0000313" key="2">
    <source>
        <dbReference type="EMBL" id="MFC5461844.1"/>
    </source>
</evidence>
<evidence type="ECO:0000313" key="3">
    <source>
        <dbReference type="Proteomes" id="UP001596050"/>
    </source>
</evidence>
<feature type="signal peptide" evidence="1">
    <location>
        <begin position="1"/>
        <end position="21"/>
    </location>
</feature>
<reference evidence="3" key="1">
    <citation type="journal article" date="2019" name="Int. J. Syst. Evol. Microbiol.">
        <title>The Global Catalogue of Microorganisms (GCM) 10K type strain sequencing project: providing services to taxonomists for standard genome sequencing and annotation.</title>
        <authorList>
            <consortium name="The Broad Institute Genomics Platform"/>
            <consortium name="The Broad Institute Genome Sequencing Center for Infectious Disease"/>
            <person name="Wu L."/>
            <person name="Ma J."/>
        </authorList>
    </citation>
    <scope>NUCLEOTIDE SEQUENCE [LARGE SCALE GENOMIC DNA]</scope>
    <source>
        <strain evidence="3">KACC 12649</strain>
    </source>
</reference>
<evidence type="ECO:0000256" key="1">
    <source>
        <dbReference type="SAM" id="SignalP"/>
    </source>
</evidence>
<protein>
    <recommendedName>
        <fullName evidence="4">Transmembrane protein</fullName>
    </recommendedName>
</protein>
<name>A0ABW0L7Z6_9BURK</name>
<sequence length="318" mass="34879">MRVYPAAALLLAICLAPALSAARDGTRNPGDSNDHRFGVIGHSFAAPGDERFKEALAETADKSIAFVVVTGIKASTEPCGDKLYQERRDLVDKVRRPVIVLPAGSDWTECRNTAGRTNAVERLNRMRELFHGEPSSLGVKKLPLTRLSMSPRFRSYAENAHWSVDKVLYATVNMPANNNHYLAAAGRNSEYEDRLVANRFWLNRLFTLARRDKADAIVLFSEGDLKPLLAEPTGFRGLLRRTPATQDGFSSMRKQVQALAQRFKGKVLLVDSAALPKKGQPAIEWRGNVGHVSVGGEAVEVKVTPGAKALFTLKDAGE</sequence>
<organism evidence="2 3">
    <name type="scientific">Massilia niabensis</name>
    <dbReference type="NCBI Taxonomy" id="544910"/>
    <lineage>
        <taxon>Bacteria</taxon>
        <taxon>Pseudomonadati</taxon>
        <taxon>Pseudomonadota</taxon>
        <taxon>Betaproteobacteria</taxon>
        <taxon>Burkholderiales</taxon>
        <taxon>Oxalobacteraceae</taxon>
        <taxon>Telluria group</taxon>
        <taxon>Massilia</taxon>
    </lineage>
</organism>
<keyword evidence="3" id="KW-1185">Reference proteome</keyword>
<proteinExistence type="predicted"/>
<accession>A0ABW0L7Z6</accession>
<dbReference type="Proteomes" id="UP001596050">
    <property type="component" value="Unassembled WGS sequence"/>
</dbReference>
<dbReference type="RefSeq" id="WP_379785291.1">
    <property type="nucleotide sequence ID" value="NZ_JBHSMU010000015.1"/>
</dbReference>
<keyword evidence="1" id="KW-0732">Signal</keyword>
<dbReference type="EMBL" id="JBHSMU010000015">
    <property type="protein sequence ID" value="MFC5461844.1"/>
    <property type="molecule type" value="Genomic_DNA"/>
</dbReference>
<evidence type="ECO:0008006" key="4">
    <source>
        <dbReference type="Google" id="ProtNLM"/>
    </source>
</evidence>